<dbReference type="SUPFAM" id="SSF55729">
    <property type="entry name" value="Acyl-CoA N-acyltransferases (Nat)"/>
    <property type="match status" value="1"/>
</dbReference>
<dbReference type="Gene3D" id="3.40.630.30">
    <property type="match status" value="1"/>
</dbReference>
<sequence>MLKANDLLIRRMHESDFYWMVKWLNDEKVLEFYEEPPSSLEMVKEKYGPRIIGNHYVIACIVEYKNQPIGYMQYYEIQEMELKKYDLIGSENIYGIDQFIGEPKLWGKGIGTSMIKMLLHYLQGKAALTVVLEVNKRNIRAINSYKKCGFIKLKKLTDEIDLMGCNL</sequence>
<dbReference type="RefSeq" id="WP_263073929.1">
    <property type="nucleotide sequence ID" value="NZ_JAOUSF010000004.1"/>
</dbReference>
<dbReference type="Pfam" id="PF13523">
    <property type="entry name" value="Acetyltransf_8"/>
    <property type="match status" value="1"/>
</dbReference>
<dbReference type="PROSITE" id="PS51186">
    <property type="entry name" value="GNAT"/>
    <property type="match status" value="1"/>
</dbReference>
<evidence type="ECO:0000256" key="1">
    <source>
        <dbReference type="ARBA" id="ARBA00023251"/>
    </source>
</evidence>
<evidence type="ECO:0000313" key="3">
    <source>
        <dbReference type="EMBL" id="MCU9614627.1"/>
    </source>
</evidence>
<dbReference type="CDD" id="cd04301">
    <property type="entry name" value="NAT_SF"/>
    <property type="match status" value="1"/>
</dbReference>
<feature type="domain" description="N-acetyltransferase" evidence="2">
    <location>
        <begin position="7"/>
        <end position="167"/>
    </location>
</feature>
<dbReference type="InterPro" id="IPR016181">
    <property type="entry name" value="Acyl_CoA_acyltransferase"/>
</dbReference>
<dbReference type="PANTHER" id="PTHR31438:SF1">
    <property type="entry name" value="LYSINE N-ACYLTRANSFERASE C17G9.06C-RELATED"/>
    <property type="match status" value="1"/>
</dbReference>
<dbReference type="EMBL" id="JAOUSF010000004">
    <property type="protein sequence ID" value="MCU9614627.1"/>
    <property type="molecule type" value="Genomic_DNA"/>
</dbReference>
<dbReference type="InterPro" id="IPR000182">
    <property type="entry name" value="GNAT_dom"/>
</dbReference>
<keyword evidence="4" id="KW-1185">Reference proteome</keyword>
<protein>
    <submittedName>
        <fullName evidence="3">Acetyltransferase</fullName>
    </submittedName>
</protein>
<dbReference type="PANTHER" id="PTHR31438">
    <property type="entry name" value="LYSINE N-ACYLTRANSFERASE C17G9.06C-RELATED"/>
    <property type="match status" value="1"/>
</dbReference>
<proteinExistence type="predicted"/>
<evidence type="ECO:0000313" key="4">
    <source>
        <dbReference type="Proteomes" id="UP001209318"/>
    </source>
</evidence>
<dbReference type="GO" id="GO:0016410">
    <property type="term" value="F:N-acyltransferase activity"/>
    <property type="evidence" value="ECO:0007669"/>
    <property type="project" value="TreeGrafter"/>
</dbReference>
<comment type="caution">
    <text evidence="3">The sequence shown here is derived from an EMBL/GenBank/DDBJ whole genome shotgun (WGS) entry which is preliminary data.</text>
</comment>
<accession>A0AAE3IUU8</accession>
<gene>
    <name evidence="3" type="ORF">OEV98_13870</name>
</gene>
<dbReference type="Proteomes" id="UP001209318">
    <property type="component" value="Unassembled WGS sequence"/>
</dbReference>
<name>A0AAE3IUU8_9BACI</name>
<keyword evidence="1" id="KW-0046">Antibiotic resistance</keyword>
<organism evidence="3 4">
    <name type="scientific">Perspicuibacillus lycopersici</name>
    <dbReference type="NCBI Taxonomy" id="1325689"/>
    <lineage>
        <taxon>Bacteria</taxon>
        <taxon>Bacillati</taxon>
        <taxon>Bacillota</taxon>
        <taxon>Bacilli</taxon>
        <taxon>Bacillales</taxon>
        <taxon>Bacillaceae</taxon>
        <taxon>Perspicuibacillus</taxon>
    </lineage>
</organism>
<dbReference type="GO" id="GO:0046677">
    <property type="term" value="P:response to antibiotic"/>
    <property type="evidence" value="ECO:0007669"/>
    <property type="project" value="UniProtKB-KW"/>
</dbReference>
<reference evidence="3" key="1">
    <citation type="submission" date="2022-10" db="EMBL/GenBank/DDBJ databases">
        <title>Description of Fervidibacillus gen. nov. in the family Fervidibacillaceae fam. nov. with two species, Fervidibacillus albus sp. nov., and Fervidibacillus halotolerans sp. nov., isolated from tidal flat sediments.</title>
        <authorList>
            <person name="Kwon K.K."/>
            <person name="Yang S.-H."/>
        </authorList>
    </citation>
    <scope>NUCLEOTIDE SEQUENCE</scope>
    <source>
        <strain evidence="3">JCM 19140</strain>
    </source>
</reference>
<dbReference type="AlphaFoldDB" id="A0AAE3IUU8"/>
<evidence type="ECO:0000259" key="2">
    <source>
        <dbReference type="PROSITE" id="PS51186"/>
    </source>
</evidence>